<dbReference type="EC" id="3.4.19.12" evidence="4"/>
<dbReference type="InterPro" id="IPR029346">
    <property type="entry name" value="USP_C"/>
</dbReference>
<dbReference type="PROSITE" id="PS00972">
    <property type="entry name" value="USP_1"/>
    <property type="match status" value="1"/>
</dbReference>
<evidence type="ECO:0000256" key="10">
    <source>
        <dbReference type="SAM" id="MobiDB-lite"/>
    </source>
</evidence>
<dbReference type="GO" id="GO:0005634">
    <property type="term" value="C:nucleus"/>
    <property type="evidence" value="ECO:0007669"/>
    <property type="project" value="UniProtKB-SubCell"/>
</dbReference>
<keyword evidence="5" id="KW-0645">Protease</keyword>
<comment type="subcellular location">
    <subcellularLocation>
        <location evidence="2">Nucleus</location>
    </subcellularLocation>
</comment>
<evidence type="ECO:0000256" key="3">
    <source>
        <dbReference type="ARBA" id="ARBA00009085"/>
    </source>
</evidence>
<evidence type="ECO:0000256" key="7">
    <source>
        <dbReference type="ARBA" id="ARBA00022801"/>
    </source>
</evidence>
<dbReference type="FunFam" id="3.90.70.10:FF:000005">
    <property type="entry name" value="Ubiquitin carboxyl-terminal hydrolase 7"/>
    <property type="match status" value="1"/>
</dbReference>
<proteinExistence type="inferred from homology"/>
<evidence type="ECO:0000313" key="14">
    <source>
        <dbReference type="Proteomes" id="UP001303160"/>
    </source>
</evidence>
<dbReference type="InterPro" id="IPR024729">
    <property type="entry name" value="USP7_ICP0-binding_dom"/>
</dbReference>
<dbReference type="InterPro" id="IPR038765">
    <property type="entry name" value="Papain-like_cys_pep_sf"/>
</dbReference>
<dbReference type="SMART" id="SM00061">
    <property type="entry name" value="MATH"/>
    <property type="match status" value="1"/>
</dbReference>
<keyword evidence="8" id="KW-0788">Thiol protease</keyword>
<dbReference type="InterPro" id="IPR001394">
    <property type="entry name" value="Peptidase_C19_UCH"/>
</dbReference>
<evidence type="ECO:0000256" key="9">
    <source>
        <dbReference type="ARBA" id="ARBA00023242"/>
    </source>
</evidence>
<comment type="catalytic activity">
    <reaction evidence="1">
        <text>Thiol-dependent hydrolysis of ester, thioester, amide, peptide and isopeptide bonds formed by the C-terminal Gly of ubiquitin (a 76-residue protein attached to proteins as an intracellular targeting signal).</text>
        <dbReference type="EC" id="3.4.19.12"/>
    </reaction>
</comment>
<evidence type="ECO:0000256" key="6">
    <source>
        <dbReference type="ARBA" id="ARBA00022786"/>
    </source>
</evidence>
<dbReference type="InterPro" id="IPR050164">
    <property type="entry name" value="Peptidase_C19"/>
</dbReference>
<dbReference type="PROSITE" id="PS50144">
    <property type="entry name" value="MATH"/>
    <property type="match status" value="1"/>
</dbReference>
<dbReference type="GO" id="GO:0005829">
    <property type="term" value="C:cytosol"/>
    <property type="evidence" value="ECO:0007669"/>
    <property type="project" value="TreeGrafter"/>
</dbReference>
<dbReference type="CDD" id="cd02659">
    <property type="entry name" value="peptidase_C19C"/>
    <property type="match status" value="1"/>
</dbReference>
<keyword evidence="14" id="KW-1185">Reference proteome</keyword>
<reference evidence="13" key="2">
    <citation type="submission" date="2023-05" db="EMBL/GenBank/DDBJ databases">
        <authorList>
            <consortium name="Lawrence Berkeley National Laboratory"/>
            <person name="Steindorff A."/>
            <person name="Hensen N."/>
            <person name="Bonometti L."/>
            <person name="Westerberg I."/>
            <person name="Brannstrom I.O."/>
            <person name="Guillou S."/>
            <person name="Cros-Aarteil S."/>
            <person name="Calhoun S."/>
            <person name="Haridas S."/>
            <person name="Kuo A."/>
            <person name="Mondo S."/>
            <person name="Pangilinan J."/>
            <person name="Riley R."/>
            <person name="Labutti K."/>
            <person name="Andreopoulos B."/>
            <person name="Lipzen A."/>
            <person name="Chen C."/>
            <person name="Yanf M."/>
            <person name="Daum C."/>
            <person name="Ng V."/>
            <person name="Clum A."/>
            <person name="Ohm R."/>
            <person name="Martin F."/>
            <person name="Silar P."/>
            <person name="Natvig D."/>
            <person name="Lalanne C."/>
            <person name="Gautier V."/>
            <person name="Ament-Velasquez S.L."/>
            <person name="Kruys A."/>
            <person name="Hutchinson M.I."/>
            <person name="Powell A.J."/>
            <person name="Barry K."/>
            <person name="Miller A.N."/>
            <person name="Grigoriev I.V."/>
            <person name="Debuchy R."/>
            <person name="Gladieux P."/>
            <person name="Thoren M.H."/>
            <person name="Johannesson H."/>
        </authorList>
    </citation>
    <scope>NUCLEOTIDE SEQUENCE</scope>
    <source>
        <strain evidence="13">CBS 315.58</strain>
    </source>
</reference>
<dbReference type="InterPro" id="IPR002083">
    <property type="entry name" value="MATH/TRAF_dom"/>
</dbReference>
<dbReference type="InterPro" id="IPR018200">
    <property type="entry name" value="USP_CS"/>
</dbReference>
<reference evidence="13" key="1">
    <citation type="journal article" date="2023" name="Mol. Phylogenet. Evol.">
        <title>Genome-scale phylogeny and comparative genomics of the fungal order Sordariales.</title>
        <authorList>
            <person name="Hensen N."/>
            <person name="Bonometti L."/>
            <person name="Westerberg I."/>
            <person name="Brannstrom I.O."/>
            <person name="Guillou S."/>
            <person name="Cros-Aarteil S."/>
            <person name="Calhoun S."/>
            <person name="Haridas S."/>
            <person name="Kuo A."/>
            <person name="Mondo S."/>
            <person name="Pangilinan J."/>
            <person name="Riley R."/>
            <person name="LaButti K."/>
            <person name="Andreopoulos B."/>
            <person name="Lipzen A."/>
            <person name="Chen C."/>
            <person name="Yan M."/>
            <person name="Daum C."/>
            <person name="Ng V."/>
            <person name="Clum A."/>
            <person name="Steindorff A."/>
            <person name="Ohm R.A."/>
            <person name="Martin F."/>
            <person name="Silar P."/>
            <person name="Natvig D.O."/>
            <person name="Lalanne C."/>
            <person name="Gautier V."/>
            <person name="Ament-Velasquez S.L."/>
            <person name="Kruys A."/>
            <person name="Hutchinson M.I."/>
            <person name="Powell A.J."/>
            <person name="Barry K."/>
            <person name="Miller A.N."/>
            <person name="Grigoriev I.V."/>
            <person name="Debuchy R."/>
            <person name="Gladieux P."/>
            <person name="Hiltunen Thoren M."/>
            <person name="Johannesson H."/>
        </authorList>
    </citation>
    <scope>NUCLEOTIDE SEQUENCE</scope>
    <source>
        <strain evidence="13">CBS 315.58</strain>
    </source>
</reference>
<dbReference type="Pfam" id="PF12436">
    <property type="entry name" value="USP7_ICP0_bdg"/>
    <property type="match status" value="1"/>
</dbReference>
<dbReference type="Proteomes" id="UP001303160">
    <property type="component" value="Unassembled WGS sequence"/>
</dbReference>
<sequence>MADNHQNGDAVSPNVMMLDHPEEHIVEPNGAESEDVAVINPDSMDTDAVLATDHDAMRDQVLPPLVEEPRILEDVHFVWEVEGWRSMNKKERGPIFQAGGYPWRILLFPHGNNVMDQCSIYLEHGFDTNSVPDNWSCCVQFALVLWNPNDPSLFFHHSAHHRFTKEESDWGFTRFLESRKMFNVVWESADRPLVEGDRANITAYVRIVEDETGVLWHNFNNYDSKKETGYVGLKNQGATCYLNSLLQSLYFTNAFRKAIYSIPTEQEENMNNSAYTLQRLFYQLQTSTTAVSTNELTKSFGWETRHIFEQQDVQELSRKLMERMEEKMKGTELEKELPKMFSGKIKTYISCINVPYESSRVEDFWDVQLNVSGNENLLDSFQDYIQVEKLDGENQYFAGDTYKLQDANKGVIFNSFPDVLHLQLKRFEYDINLDTMMKINDRYEFPEEFDASSYLSKDADRSEPWEYELHGVLVHSGDLNAGHYYAFLKPEKDGWWYKYDDDKVTKATKREVLEDNFGGFYKTAGGRPQLNNKKQPIMRPNSAYMLVYIRKSRLDKVLCPVTPADAPEHLQKRFEQEHAAREAKRKEREEQHLYLGVKAVTEATFNAHGGVDLTTFDAPVDTEPGSYRQYKMLRLATMQDLVNEISADIGEDPRRVRLWIMVNRQNKTIRPDQPVMDLRPTVEETYSRATAHRDQALRVWVEVAEEVDADGNPVWPTYGGTLNGVVVKNDLILLFLKWFDVESQCLHGVGHIYISKEKKVEELIPIILKKMNWGEKLPSDEKILLWEEIKPNMIEGLKVKLTLKAAELQDGDIICFQRIQEKKSRLGLGGERQASEETLRALDRYEDARDYYDFLHNKRTVSFHAHPQKCDPEQYQPFDLVLNTRMNYDRLCEKVGEQLNVEPTHLRFYTVNASSNNPRTAVKRGTQTLSNILIPAGYGQLNMNQRNDALYFEVLDMSLAELDTKKSIKITWLSEGITKEEQYDVLVAKNGQVQDLIEALVKKAKIPSEEEAGKIRVYETSNNHKFFRDLAREYPVISINEYTSVVAERMPAEDAEVKEQGQFISCYHFHGEPSRAHGIPFRFLLKEGEKFSDTKKRLEQRTGIKGKSFEKIKFGVIRRAQFSRPQYLNDDDVLWEVAANSDDQLGLDHPDRARTARNGTGDLFLKG</sequence>
<dbReference type="FunFam" id="2.60.210.10:FF:000011">
    <property type="entry name" value="Ubiquitin carboxyl-terminal hydrolase 7"/>
    <property type="match status" value="1"/>
</dbReference>
<evidence type="ECO:0000256" key="5">
    <source>
        <dbReference type="ARBA" id="ARBA00022670"/>
    </source>
</evidence>
<dbReference type="AlphaFoldDB" id="A0AAN6XP13"/>
<comment type="caution">
    <text evidence="13">The sequence shown here is derived from an EMBL/GenBank/DDBJ whole genome shotgun (WGS) entry which is preliminary data.</text>
</comment>
<evidence type="ECO:0000256" key="8">
    <source>
        <dbReference type="ARBA" id="ARBA00022807"/>
    </source>
</evidence>
<feature type="domain" description="MATH" evidence="11">
    <location>
        <begin position="74"/>
        <end position="205"/>
    </location>
</feature>
<dbReference type="PANTHER" id="PTHR24006">
    <property type="entry name" value="UBIQUITIN CARBOXYL-TERMINAL HYDROLASE"/>
    <property type="match status" value="1"/>
</dbReference>
<dbReference type="Gene3D" id="2.60.210.10">
    <property type="entry name" value="Apoptosis, Tumor Necrosis Factor Receptor Associated Protein 2, Chain A"/>
    <property type="match status" value="1"/>
</dbReference>
<evidence type="ECO:0000313" key="13">
    <source>
        <dbReference type="EMBL" id="KAK4204209.1"/>
    </source>
</evidence>
<dbReference type="EMBL" id="MU863883">
    <property type="protein sequence ID" value="KAK4204209.1"/>
    <property type="molecule type" value="Genomic_DNA"/>
</dbReference>
<dbReference type="Pfam" id="PF22486">
    <property type="entry name" value="MATH_2"/>
    <property type="match status" value="1"/>
</dbReference>
<gene>
    <name evidence="13" type="ORF">QBC40DRAFT_272978</name>
</gene>
<dbReference type="Pfam" id="PF00443">
    <property type="entry name" value="UCH"/>
    <property type="match status" value="1"/>
</dbReference>
<accession>A0AAN6XP13</accession>
<dbReference type="GO" id="GO:0004175">
    <property type="term" value="F:endopeptidase activity"/>
    <property type="evidence" value="ECO:0007669"/>
    <property type="project" value="UniProtKB-ARBA"/>
</dbReference>
<dbReference type="InterPro" id="IPR008974">
    <property type="entry name" value="TRAF-like"/>
</dbReference>
<dbReference type="GO" id="GO:0140492">
    <property type="term" value="F:metal-dependent deubiquitinase activity"/>
    <property type="evidence" value="ECO:0007669"/>
    <property type="project" value="UniProtKB-ARBA"/>
</dbReference>
<dbReference type="GO" id="GO:0006508">
    <property type="term" value="P:proteolysis"/>
    <property type="evidence" value="ECO:0007669"/>
    <property type="project" value="UniProtKB-KW"/>
</dbReference>
<keyword evidence="9" id="KW-0539">Nucleus</keyword>
<keyword evidence="6" id="KW-0833">Ubl conjugation pathway</keyword>
<dbReference type="Gene3D" id="3.10.20.90">
    <property type="entry name" value="Phosphatidylinositol 3-kinase Catalytic Subunit, Chain A, domain 1"/>
    <property type="match status" value="2"/>
</dbReference>
<evidence type="ECO:0000256" key="2">
    <source>
        <dbReference type="ARBA" id="ARBA00004123"/>
    </source>
</evidence>
<dbReference type="InterPro" id="IPR028889">
    <property type="entry name" value="USP"/>
</dbReference>
<name>A0AAN6XP13_9PEZI</name>
<evidence type="ECO:0000256" key="4">
    <source>
        <dbReference type="ARBA" id="ARBA00012759"/>
    </source>
</evidence>
<keyword evidence="7 13" id="KW-0378">Hydrolase</keyword>
<dbReference type="PROSITE" id="PS00973">
    <property type="entry name" value="USP_2"/>
    <property type="match status" value="1"/>
</dbReference>
<feature type="region of interest" description="Disordered" evidence="10">
    <location>
        <begin position="1146"/>
        <end position="1167"/>
    </location>
</feature>
<dbReference type="GO" id="GO:0004843">
    <property type="term" value="F:cysteine-type deubiquitinase activity"/>
    <property type="evidence" value="ECO:0007669"/>
    <property type="project" value="UniProtKB-EC"/>
</dbReference>
<dbReference type="PANTHER" id="PTHR24006:SF644">
    <property type="entry name" value="UBIQUITIN CARBOXYL-TERMINAL HYDROLASE 7"/>
    <property type="match status" value="1"/>
</dbReference>
<dbReference type="GO" id="GO:0031647">
    <property type="term" value="P:regulation of protein stability"/>
    <property type="evidence" value="ECO:0007669"/>
    <property type="project" value="TreeGrafter"/>
</dbReference>
<organism evidence="13 14">
    <name type="scientific">Triangularia verruculosa</name>
    <dbReference type="NCBI Taxonomy" id="2587418"/>
    <lineage>
        <taxon>Eukaryota</taxon>
        <taxon>Fungi</taxon>
        <taxon>Dikarya</taxon>
        <taxon>Ascomycota</taxon>
        <taxon>Pezizomycotina</taxon>
        <taxon>Sordariomycetes</taxon>
        <taxon>Sordariomycetidae</taxon>
        <taxon>Sordariales</taxon>
        <taxon>Podosporaceae</taxon>
        <taxon>Triangularia</taxon>
    </lineage>
</organism>
<comment type="similarity">
    <text evidence="3">Belongs to the peptidase C19 family.</text>
</comment>
<evidence type="ECO:0000259" key="11">
    <source>
        <dbReference type="PROSITE" id="PS50144"/>
    </source>
</evidence>
<dbReference type="PROSITE" id="PS50235">
    <property type="entry name" value="USP_3"/>
    <property type="match status" value="1"/>
</dbReference>
<dbReference type="SUPFAM" id="SSF49599">
    <property type="entry name" value="TRAF domain-like"/>
    <property type="match status" value="1"/>
</dbReference>
<dbReference type="Pfam" id="PF14533">
    <property type="entry name" value="USP7_C2"/>
    <property type="match status" value="1"/>
</dbReference>
<dbReference type="SUPFAM" id="SSF54001">
    <property type="entry name" value="Cysteine proteinases"/>
    <property type="match status" value="1"/>
</dbReference>
<evidence type="ECO:0000259" key="12">
    <source>
        <dbReference type="PROSITE" id="PS50235"/>
    </source>
</evidence>
<dbReference type="GO" id="GO:0016579">
    <property type="term" value="P:protein deubiquitination"/>
    <property type="evidence" value="ECO:0007669"/>
    <property type="project" value="InterPro"/>
</dbReference>
<evidence type="ECO:0000256" key="1">
    <source>
        <dbReference type="ARBA" id="ARBA00000707"/>
    </source>
</evidence>
<protein>
    <recommendedName>
        <fullName evidence="4">ubiquitinyl hydrolase 1</fullName>
        <ecNumber evidence="4">3.4.19.12</ecNumber>
    </recommendedName>
</protein>
<feature type="domain" description="USP" evidence="12">
    <location>
        <begin position="231"/>
        <end position="551"/>
    </location>
</feature>
<dbReference type="Gene3D" id="3.90.70.10">
    <property type="entry name" value="Cysteine proteinases"/>
    <property type="match status" value="1"/>
</dbReference>